<keyword evidence="3" id="KW-1185">Reference proteome</keyword>
<evidence type="ECO:0000313" key="2">
    <source>
        <dbReference type="EMBL" id="KAG6003676.1"/>
    </source>
</evidence>
<evidence type="ECO:0000313" key="3">
    <source>
        <dbReference type="Proteomes" id="UP000748025"/>
    </source>
</evidence>
<feature type="region of interest" description="Disordered" evidence="1">
    <location>
        <begin position="273"/>
        <end position="322"/>
    </location>
</feature>
<feature type="region of interest" description="Disordered" evidence="1">
    <location>
        <begin position="375"/>
        <end position="428"/>
    </location>
</feature>
<feature type="region of interest" description="Disordered" evidence="1">
    <location>
        <begin position="152"/>
        <end position="199"/>
    </location>
</feature>
<organism evidence="2 3">
    <name type="scientific">Claviceps pusilla</name>
    <dbReference type="NCBI Taxonomy" id="123648"/>
    <lineage>
        <taxon>Eukaryota</taxon>
        <taxon>Fungi</taxon>
        <taxon>Dikarya</taxon>
        <taxon>Ascomycota</taxon>
        <taxon>Pezizomycotina</taxon>
        <taxon>Sordariomycetes</taxon>
        <taxon>Hypocreomycetidae</taxon>
        <taxon>Hypocreales</taxon>
        <taxon>Clavicipitaceae</taxon>
        <taxon>Claviceps</taxon>
    </lineage>
</organism>
<name>A0A9P7N8N0_9HYPO</name>
<reference evidence="2" key="1">
    <citation type="journal article" date="2020" name="bioRxiv">
        <title>Whole genome comparisons of ergot fungi reveals the divergence and evolution of species within the genus Claviceps are the result of varying mechanisms driving genome evolution and host range expansion.</title>
        <authorList>
            <person name="Wyka S.A."/>
            <person name="Mondo S.J."/>
            <person name="Liu M."/>
            <person name="Dettman J."/>
            <person name="Nalam V."/>
            <person name="Broders K.D."/>
        </authorList>
    </citation>
    <scope>NUCLEOTIDE SEQUENCE</scope>
    <source>
        <strain evidence="2">CCC 602</strain>
    </source>
</reference>
<dbReference type="EMBL" id="SRPW01001269">
    <property type="protein sequence ID" value="KAG6003676.1"/>
    <property type="molecule type" value="Genomic_DNA"/>
</dbReference>
<comment type="caution">
    <text evidence="2">The sequence shown here is derived from an EMBL/GenBank/DDBJ whole genome shotgun (WGS) entry which is preliminary data.</text>
</comment>
<feature type="region of interest" description="Disordered" evidence="1">
    <location>
        <begin position="78"/>
        <end position="109"/>
    </location>
</feature>
<evidence type="ECO:0000256" key="1">
    <source>
        <dbReference type="SAM" id="MobiDB-lite"/>
    </source>
</evidence>
<sequence length="428" mass="47855">MVINRQPYFYPRPVGLPESEYQIADWRNPKSTKKIVGPSRTIFVKKSRYSSDGPLRRPLISAPSDFRHVQSGSYQLEIKTSSSSQPLPRPVISDPDVFAGRKNTSRPSELSIYLPDHQRMSPFLPQFEFPKIATPTPPSAYCAERSAQVHHLSRQRTYSSRSFQIPPPGQLDASPSTTQGNDNTPPRIPAKSKYRGRARTASEVDTIRARVESALIEVEYLQKQIDNVIERQSLYITSPPSTSHSTAQTTPWNLFLALGLFAVSLTFDIVSMPSSPAQPPAAPSFTERLNADANRPPPLTLKGPEPTSYQKSVDQNERRRKHCFPPSCHDAALLRPLPLVPRPPLRKKKSFSAVSTWLFSDQELTKKAHFEPITNEPKSVKGKDGFYQIVSGPPGRRSFESFDSISTWHTEDEDQTSPTTCSPGGKSM</sequence>
<protein>
    <submittedName>
        <fullName evidence="2">Uncharacterized protein</fullName>
    </submittedName>
</protein>
<proteinExistence type="predicted"/>
<gene>
    <name evidence="2" type="ORF">E4U43_000888</name>
</gene>
<dbReference type="AlphaFoldDB" id="A0A9P7N8N0"/>
<feature type="compositionally biased region" description="Polar residues" evidence="1">
    <location>
        <begin position="173"/>
        <end position="184"/>
    </location>
</feature>
<accession>A0A9P7N8N0</accession>
<dbReference type="Proteomes" id="UP000748025">
    <property type="component" value="Unassembled WGS sequence"/>
</dbReference>
<dbReference type="OrthoDB" id="3595619at2759"/>